<dbReference type="Proteomes" id="UP000243807">
    <property type="component" value="Chromosome"/>
</dbReference>
<proteinExistence type="predicted"/>
<protein>
    <submittedName>
        <fullName evidence="1">Uncharacterized protein</fullName>
    </submittedName>
</protein>
<reference evidence="1 2" key="1">
    <citation type="submission" date="2017-01" db="EMBL/GenBank/DDBJ databases">
        <title>Draft sequence of Acidihalobacter ferrooxidans strain DSM 14175 (strain V8).</title>
        <authorList>
            <person name="Khaleque H.N."/>
            <person name="Ramsay J.P."/>
            <person name="Murphy R.J.T."/>
            <person name="Kaksonen A.H."/>
            <person name="Boxall N.J."/>
            <person name="Watkin E.L.J."/>
        </authorList>
    </citation>
    <scope>NUCLEOTIDE SEQUENCE [LARGE SCALE GENOMIC DNA]</scope>
    <source>
        <strain evidence="1 2">V8</strain>
    </source>
</reference>
<dbReference type="RefSeq" id="WP_076836216.1">
    <property type="nucleotide sequence ID" value="NZ_CP019434.1"/>
</dbReference>
<dbReference type="EMBL" id="CP019434">
    <property type="protein sequence ID" value="APZ42562.1"/>
    <property type="molecule type" value="Genomic_DNA"/>
</dbReference>
<evidence type="ECO:0000313" key="1">
    <source>
        <dbReference type="EMBL" id="APZ42562.1"/>
    </source>
</evidence>
<dbReference type="AlphaFoldDB" id="A0A1P8UFD9"/>
<dbReference type="KEGG" id="afy:BW247_05180"/>
<sequence length="83" mass="9204">MGFKNLQEGKSFSANFPYHNMTGDFAPYVLGLHPKPIYLKKYGIWYPMPASEMEKATGKTKAQLASICQANNRAGKIVAGLKH</sequence>
<name>A0A1P8UFD9_9GAMM</name>
<accession>A0A1P8UFD9</accession>
<organism evidence="1 2">
    <name type="scientific">Acidihalobacter ferrooxydans</name>
    <dbReference type="NCBI Taxonomy" id="1765967"/>
    <lineage>
        <taxon>Bacteria</taxon>
        <taxon>Pseudomonadati</taxon>
        <taxon>Pseudomonadota</taxon>
        <taxon>Gammaproteobacteria</taxon>
        <taxon>Chromatiales</taxon>
        <taxon>Ectothiorhodospiraceae</taxon>
        <taxon>Acidihalobacter</taxon>
    </lineage>
</organism>
<keyword evidence="2" id="KW-1185">Reference proteome</keyword>
<evidence type="ECO:0000313" key="2">
    <source>
        <dbReference type="Proteomes" id="UP000243807"/>
    </source>
</evidence>
<gene>
    <name evidence="1" type="ORF">BW247_05180</name>
</gene>